<feature type="region of interest" description="Disordered" evidence="1">
    <location>
        <begin position="125"/>
        <end position="155"/>
    </location>
</feature>
<reference evidence="2 3" key="1">
    <citation type="journal article" date="2018" name="Mol. Biol. Evol.">
        <title>Broad Genomic Sampling Reveals a Smut Pathogenic Ancestry of the Fungal Clade Ustilaginomycotina.</title>
        <authorList>
            <person name="Kijpornyongpan T."/>
            <person name="Mondo S.J."/>
            <person name="Barry K."/>
            <person name="Sandor L."/>
            <person name="Lee J."/>
            <person name="Lipzen A."/>
            <person name="Pangilinan J."/>
            <person name="LaButti K."/>
            <person name="Hainaut M."/>
            <person name="Henrissat B."/>
            <person name="Grigoriev I.V."/>
            <person name="Spatafora J.W."/>
            <person name="Aime M.C."/>
        </authorList>
    </citation>
    <scope>NUCLEOTIDE SEQUENCE [LARGE SCALE GENOMIC DNA]</scope>
    <source>
        <strain evidence="2 3">MCA 5214</strain>
    </source>
</reference>
<gene>
    <name evidence="2" type="ORF">BDZ90DRAFT_234227</name>
</gene>
<evidence type="ECO:0000256" key="1">
    <source>
        <dbReference type="SAM" id="MobiDB-lite"/>
    </source>
</evidence>
<dbReference type="RefSeq" id="XP_025360007.1">
    <property type="nucleotide sequence ID" value="XM_025506931.1"/>
</dbReference>
<dbReference type="Proteomes" id="UP000245884">
    <property type="component" value="Unassembled WGS sequence"/>
</dbReference>
<feature type="compositionally biased region" description="Acidic residues" evidence="1">
    <location>
        <begin position="130"/>
        <end position="140"/>
    </location>
</feature>
<feature type="region of interest" description="Disordered" evidence="1">
    <location>
        <begin position="316"/>
        <end position="337"/>
    </location>
</feature>
<accession>A0A316UQI4</accession>
<dbReference type="GeneID" id="37028754"/>
<sequence>MIEAQAALDLYLMDMRRREDQDAQNPRHASSCEKLGNIIYFKLDLLSKAPGASLAASRQTSQPHRSSENVFTISWKDLRNQLTTRGSMTDYFSHPFIHARTSLHWGRLIDSIDFSAALGSARTSNANADDISDQGSEQDTDLNSSSSDDVESGSCEDELAIGDRCDTLIESGLGRLGFDLIALTPGVQHLATSSIFSGVLPSSSGNDTPSICSLQTYSLGPRSTKSNSAFLTCLSDRRFLKLEKLRLCGLTTPDSAMWSLSNRKKMPQLKEVQWDLSSAEHDFINVQSAIRQLQETLRSNSPRLISAMLRVLQEQMQAQQAEAEETPGSRERATEDSSSLALLEKRVAWAERGPLWAEFLLPPDIIDSLVHDTESAEEREAWGSGQAYSTDECHIRLVPMVPGDFTWDKQRGKKSIKERALFEDGKHWWEECVLSMAR</sequence>
<evidence type="ECO:0000313" key="2">
    <source>
        <dbReference type="EMBL" id="PWN25395.1"/>
    </source>
</evidence>
<dbReference type="EMBL" id="KZ819676">
    <property type="protein sequence ID" value="PWN25395.1"/>
    <property type="molecule type" value="Genomic_DNA"/>
</dbReference>
<name>A0A316UQI4_9BASI</name>
<protein>
    <submittedName>
        <fullName evidence="2">Uncharacterized protein</fullName>
    </submittedName>
</protein>
<organism evidence="2 3">
    <name type="scientific">Jaminaea rosea</name>
    <dbReference type="NCBI Taxonomy" id="1569628"/>
    <lineage>
        <taxon>Eukaryota</taxon>
        <taxon>Fungi</taxon>
        <taxon>Dikarya</taxon>
        <taxon>Basidiomycota</taxon>
        <taxon>Ustilaginomycotina</taxon>
        <taxon>Exobasidiomycetes</taxon>
        <taxon>Microstromatales</taxon>
        <taxon>Microstromatales incertae sedis</taxon>
        <taxon>Jaminaea</taxon>
    </lineage>
</organism>
<evidence type="ECO:0000313" key="3">
    <source>
        <dbReference type="Proteomes" id="UP000245884"/>
    </source>
</evidence>
<dbReference type="AlphaFoldDB" id="A0A316UQI4"/>
<proteinExistence type="predicted"/>
<keyword evidence="3" id="KW-1185">Reference proteome</keyword>